<sequence>MHTADSVTDGDSETAAPRRRTVLTALSALTGATAIGSGTVMAQQDGGRVETRGCGDEDLTPEDWSTGAMTVRACEGSGGEVTLEVTGNVSTDRHVRDPRLLPSSETLFVSAGQRGTLWFTGRIVGLSCSSSALNIGIAHRG</sequence>
<dbReference type="OrthoDB" id="205935at2157"/>
<accession>L9X2Y4</accession>
<keyword evidence="3" id="KW-1185">Reference proteome</keyword>
<reference evidence="2 3" key="1">
    <citation type="journal article" date="2014" name="PLoS Genet.">
        <title>Phylogenetically driven sequencing of extremely halophilic archaea reveals strategies for static and dynamic osmo-response.</title>
        <authorList>
            <person name="Becker E.A."/>
            <person name="Seitzer P.M."/>
            <person name="Tritt A."/>
            <person name="Larsen D."/>
            <person name="Krusor M."/>
            <person name="Yao A.I."/>
            <person name="Wu D."/>
            <person name="Madern D."/>
            <person name="Eisen J.A."/>
            <person name="Darling A.E."/>
            <person name="Facciotti M.T."/>
        </authorList>
    </citation>
    <scope>NUCLEOTIDE SEQUENCE [LARGE SCALE GENOMIC DNA]</scope>
    <source>
        <strain evidence="2 3">DSM 10524</strain>
    </source>
</reference>
<gene>
    <name evidence="2" type="ORF">C491_13987</name>
</gene>
<evidence type="ECO:0000313" key="2">
    <source>
        <dbReference type="EMBL" id="ELY56065.1"/>
    </source>
</evidence>
<dbReference type="EMBL" id="AOIB01000028">
    <property type="protein sequence ID" value="ELY56065.1"/>
    <property type="molecule type" value="Genomic_DNA"/>
</dbReference>
<protein>
    <submittedName>
        <fullName evidence="2">Uncharacterized protein</fullName>
    </submittedName>
</protein>
<dbReference type="STRING" id="1227497.C491_13987"/>
<name>L9X2Y4_9EURY</name>
<dbReference type="AlphaFoldDB" id="L9X2Y4"/>
<dbReference type="eggNOG" id="ENOG502N5IR">
    <property type="taxonomic scope" value="Archaea"/>
</dbReference>
<feature type="region of interest" description="Disordered" evidence="1">
    <location>
        <begin position="43"/>
        <end position="62"/>
    </location>
</feature>
<comment type="caution">
    <text evidence="2">The sequence shown here is derived from an EMBL/GenBank/DDBJ whole genome shotgun (WGS) entry which is preliminary data.</text>
</comment>
<proteinExistence type="predicted"/>
<dbReference type="Proteomes" id="UP000011688">
    <property type="component" value="Unassembled WGS sequence"/>
</dbReference>
<dbReference type="PATRIC" id="fig|1227497.3.peg.2853"/>
<organism evidence="2 3">
    <name type="scientific">Natronococcus amylolyticus DSM 10524</name>
    <dbReference type="NCBI Taxonomy" id="1227497"/>
    <lineage>
        <taxon>Archaea</taxon>
        <taxon>Methanobacteriati</taxon>
        <taxon>Methanobacteriota</taxon>
        <taxon>Stenosarchaea group</taxon>
        <taxon>Halobacteria</taxon>
        <taxon>Halobacteriales</taxon>
        <taxon>Natrialbaceae</taxon>
        <taxon>Natronococcus</taxon>
    </lineage>
</organism>
<evidence type="ECO:0000313" key="3">
    <source>
        <dbReference type="Proteomes" id="UP000011688"/>
    </source>
</evidence>
<dbReference type="RefSeq" id="WP_005557282.1">
    <property type="nucleotide sequence ID" value="NZ_AOIB01000028.1"/>
</dbReference>
<evidence type="ECO:0000256" key="1">
    <source>
        <dbReference type="SAM" id="MobiDB-lite"/>
    </source>
</evidence>